<dbReference type="Gene3D" id="3.10.50.40">
    <property type="match status" value="1"/>
</dbReference>
<accession>A0A7V4U0Y3</accession>
<evidence type="ECO:0000256" key="6">
    <source>
        <dbReference type="RuleBase" id="RU003915"/>
    </source>
</evidence>
<dbReference type="Pfam" id="PF00254">
    <property type="entry name" value="FKBP_C"/>
    <property type="match status" value="1"/>
</dbReference>
<evidence type="ECO:0000256" key="5">
    <source>
        <dbReference type="PROSITE-ProRule" id="PRU00277"/>
    </source>
</evidence>
<evidence type="ECO:0000256" key="4">
    <source>
        <dbReference type="ARBA" id="ARBA00023235"/>
    </source>
</evidence>
<evidence type="ECO:0000256" key="2">
    <source>
        <dbReference type="ARBA" id="ARBA00006577"/>
    </source>
</evidence>
<reference evidence="8" key="1">
    <citation type="journal article" date="2020" name="mSystems">
        <title>Genome- and Community-Level Interaction Insights into Carbon Utilization and Element Cycling Functions of Hydrothermarchaeota in Hydrothermal Sediment.</title>
        <authorList>
            <person name="Zhou Z."/>
            <person name="Liu Y."/>
            <person name="Xu W."/>
            <person name="Pan J."/>
            <person name="Luo Z.H."/>
            <person name="Li M."/>
        </authorList>
    </citation>
    <scope>NUCLEOTIDE SEQUENCE [LARGE SCALE GENOMIC DNA]</scope>
    <source>
        <strain evidence="8">HyVt-577</strain>
    </source>
</reference>
<dbReference type="PROSITE" id="PS50059">
    <property type="entry name" value="FKBP_PPIASE"/>
    <property type="match status" value="1"/>
</dbReference>
<dbReference type="Proteomes" id="UP000885779">
    <property type="component" value="Unassembled WGS sequence"/>
</dbReference>
<protein>
    <recommendedName>
        <fullName evidence="6">Peptidyl-prolyl cis-trans isomerase</fullName>
        <ecNumber evidence="6">5.2.1.8</ecNumber>
    </recommendedName>
</protein>
<dbReference type="SUPFAM" id="SSF54534">
    <property type="entry name" value="FKBP-like"/>
    <property type="match status" value="1"/>
</dbReference>
<dbReference type="PROSITE" id="PS51257">
    <property type="entry name" value="PROKAR_LIPOPROTEIN"/>
    <property type="match status" value="1"/>
</dbReference>
<dbReference type="InterPro" id="IPR046357">
    <property type="entry name" value="PPIase_dom_sf"/>
</dbReference>
<proteinExistence type="inferred from homology"/>
<dbReference type="GO" id="GO:0003755">
    <property type="term" value="F:peptidyl-prolyl cis-trans isomerase activity"/>
    <property type="evidence" value="ECO:0007669"/>
    <property type="project" value="UniProtKB-UniRule"/>
</dbReference>
<dbReference type="InterPro" id="IPR001179">
    <property type="entry name" value="PPIase_FKBP_dom"/>
</dbReference>
<evidence type="ECO:0000259" key="7">
    <source>
        <dbReference type="PROSITE" id="PS50059"/>
    </source>
</evidence>
<evidence type="ECO:0000256" key="1">
    <source>
        <dbReference type="ARBA" id="ARBA00000971"/>
    </source>
</evidence>
<evidence type="ECO:0000256" key="3">
    <source>
        <dbReference type="ARBA" id="ARBA00023110"/>
    </source>
</evidence>
<comment type="similarity">
    <text evidence="2 6">Belongs to the FKBP-type PPIase family.</text>
</comment>
<feature type="domain" description="PPIase FKBP-type" evidence="7">
    <location>
        <begin position="68"/>
        <end position="156"/>
    </location>
</feature>
<gene>
    <name evidence="8" type="ORF">ENK44_04270</name>
</gene>
<comment type="catalytic activity">
    <reaction evidence="1 5 6">
        <text>[protein]-peptidylproline (omega=180) = [protein]-peptidylproline (omega=0)</text>
        <dbReference type="Rhea" id="RHEA:16237"/>
        <dbReference type="Rhea" id="RHEA-COMP:10747"/>
        <dbReference type="Rhea" id="RHEA-COMP:10748"/>
        <dbReference type="ChEBI" id="CHEBI:83833"/>
        <dbReference type="ChEBI" id="CHEBI:83834"/>
        <dbReference type="EC" id="5.2.1.8"/>
    </reaction>
</comment>
<dbReference type="PANTHER" id="PTHR43811">
    <property type="entry name" value="FKBP-TYPE PEPTIDYL-PROLYL CIS-TRANS ISOMERASE FKPA"/>
    <property type="match status" value="1"/>
</dbReference>
<evidence type="ECO:0000313" key="8">
    <source>
        <dbReference type="EMBL" id="HGY54894.1"/>
    </source>
</evidence>
<dbReference type="PANTHER" id="PTHR43811:SF19">
    <property type="entry name" value="39 KDA FK506-BINDING NUCLEAR PROTEIN"/>
    <property type="match status" value="1"/>
</dbReference>
<name>A0A7V4U0Y3_CALAY</name>
<comment type="caution">
    <text evidence="8">The sequence shown here is derived from an EMBL/GenBank/DDBJ whole genome shotgun (WGS) entry which is preliminary data.</text>
</comment>
<sequence length="157" mass="17165">MQKLLLIIIITISFLACQKEEKAQNQQAPQKESARLQEITIPQDVITNESGLQYIVVEEGNGAQAEKGQEVSVHYAGFLMSGKKFDSSYDRNEPIVFHVGMGEMIPGFDEGVAAMKLGEKRRLFIPAGLAYGEAGIPGVIPPNATLVFDVELVSIKE</sequence>
<keyword evidence="3 5" id="KW-0697">Rotamase</keyword>
<dbReference type="AlphaFoldDB" id="A0A7V4U0Y3"/>
<organism evidence="8">
    <name type="scientific">Caldithrix abyssi</name>
    <dbReference type="NCBI Taxonomy" id="187145"/>
    <lineage>
        <taxon>Bacteria</taxon>
        <taxon>Pseudomonadati</taxon>
        <taxon>Calditrichota</taxon>
        <taxon>Calditrichia</taxon>
        <taxon>Calditrichales</taxon>
        <taxon>Calditrichaceae</taxon>
        <taxon>Caldithrix</taxon>
    </lineage>
</organism>
<dbReference type="FunFam" id="3.10.50.40:FF:000047">
    <property type="entry name" value="Peptidylprolyl isomerase"/>
    <property type="match status" value="1"/>
</dbReference>
<keyword evidence="4 5" id="KW-0413">Isomerase</keyword>
<dbReference type="EMBL" id="DRQG01000034">
    <property type="protein sequence ID" value="HGY54894.1"/>
    <property type="molecule type" value="Genomic_DNA"/>
</dbReference>
<dbReference type="EC" id="5.2.1.8" evidence="6"/>